<reference evidence="2" key="1">
    <citation type="submission" date="2020-10" db="EMBL/GenBank/DDBJ databases">
        <title>Unveiling of a novel bifunctional photoreceptor, Dualchrome1, isolated from a cosmopolitan green alga.</title>
        <authorList>
            <person name="Suzuki S."/>
            <person name="Kawachi M."/>
        </authorList>
    </citation>
    <scope>NUCLEOTIDE SEQUENCE</scope>
    <source>
        <strain evidence="2">NIES 2893</strain>
    </source>
</reference>
<proteinExistence type="predicted"/>
<gene>
    <name evidence="2" type="ORF">PPROV_001036500</name>
</gene>
<evidence type="ECO:0000313" key="2">
    <source>
        <dbReference type="EMBL" id="GHP11637.1"/>
    </source>
</evidence>
<name>A0A830I390_9CHLO</name>
<feature type="region of interest" description="Disordered" evidence="1">
    <location>
        <begin position="1"/>
        <end position="20"/>
    </location>
</feature>
<dbReference type="EMBL" id="BNJQ01000035">
    <property type="protein sequence ID" value="GHP11637.1"/>
    <property type="molecule type" value="Genomic_DNA"/>
</dbReference>
<evidence type="ECO:0000313" key="3">
    <source>
        <dbReference type="Proteomes" id="UP000660262"/>
    </source>
</evidence>
<comment type="caution">
    <text evidence="2">The sequence shown here is derived from an EMBL/GenBank/DDBJ whole genome shotgun (WGS) entry which is preliminary data.</text>
</comment>
<dbReference type="Proteomes" id="UP000660262">
    <property type="component" value="Unassembled WGS sequence"/>
</dbReference>
<organism evidence="2 3">
    <name type="scientific">Pycnococcus provasolii</name>
    <dbReference type="NCBI Taxonomy" id="41880"/>
    <lineage>
        <taxon>Eukaryota</taxon>
        <taxon>Viridiplantae</taxon>
        <taxon>Chlorophyta</taxon>
        <taxon>Pseudoscourfieldiophyceae</taxon>
        <taxon>Pseudoscourfieldiales</taxon>
        <taxon>Pycnococcaceae</taxon>
        <taxon>Pycnococcus</taxon>
    </lineage>
</organism>
<dbReference type="AlphaFoldDB" id="A0A830I390"/>
<sequence length="195" mass="19822">MADATTNGGGGGGGLNHLPRRHSDVVRHGVSAAAGSAEVRLVDSTCAPGGLRVPLTTQQCKQFFAAATNLDGFTIAAALITLVCAPPQGTQNAWHAQVRALCIIEEAFNADASKLVGDIVAGVRAEAEVVTELANDPNAHEKARQKAVEVAKKIAETSSAGGAPLIPSAVELTTNVPLEAAPSSGLSAVDQLMLL</sequence>
<protein>
    <submittedName>
        <fullName evidence="2">Uncharacterized protein</fullName>
    </submittedName>
</protein>
<keyword evidence="3" id="KW-1185">Reference proteome</keyword>
<evidence type="ECO:0000256" key="1">
    <source>
        <dbReference type="SAM" id="MobiDB-lite"/>
    </source>
</evidence>
<accession>A0A830I390</accession>